<evidence type="ECO:0000313" key="2">
    <source>
        <dbReference type="EMBL" id="JAD27988.1"/>
    </source>
</evidence>
<proteinExistence type="predicted"/>
<keyword evidence="1" id="KW-0812">Transmembrane</keyword>
<dbReference type="EMBL" id="GBRH01269907">
    <property type="protein sequence ID" value="JAD27988.1"/>
    <property type="molecule type" value="Transcribed_RNA"/>
</dbReference>
<dbReference type="AlphaFoldDB" id="A0A0A8YQA8"/>
<accession>A0A0A8YQA8</accession>
<name>A0A0A8YQA8_ARUDO</name>
<organism evidence="2">
    <name type="scientific">Arundo donax</name>
    <name type="common">Giant reed</name>
    <name type="synonym">Donax arundinaceus</name>
    <dbReference type="NCBI Taxonomy" id="35708"/>
    <lineage>
        <taxon>Eukaryota</taxon>
        <taxon>Viridiplantae</taxon>
        <taxon>Streptophyta</taxon>
        <taxon>Embryophyta</taxon>
        <taxon>Tracheophyta</taxon>
        <taxon>Spermatophyta</taxon>
        <taxon>Magnoliopsida</taxon>
        <taxon>Liliopsida</taxon>
        <taxon>Poales</taxon>
        <taxon>Poaceae</taxon>
        <taxon>PACMAD clade</taxon>
        <taxon>Arundinoideae</taxon>
        <taxon>Arundineae</taxon>
        <taxon>Arundo</taxon>
    </lineage>
</organism>
<feature type="transmembrane region" description="Helical" evidence="1">
    <location>
        <begin position="20"/>
        <end position="43"/>
    </location>
</feature>
<keyword evidence="1" id="KW-0472">Membrane</keyword>
<keyword evidence="1" id="KW-1133">Transmembrane helix</keyword>
<protein>
    <submittedName>
        <fullName evidence="2">Uncharacterized protein</fullName>
    </submittedName>
</protein>
<sequence>MRQLRQCPCFRAKLQICPYFLGFTDLSLFFSFKTKLAFALILLSKDNSVNSERNGHSCACRFASNCSM</sequence>
<reference evidence="2" key="2">
    <citation type="journal article" date="2015" name="Data Brief">
        <title>Shoot transcriptome of the giant reed, Arundo donax.</title>
        <authorList>
            <person name="Barrero R.A."/>
            <person name="Guerrero F.D."/>
            <person name="Moolhuijzen P."/>
            <person name="Goolsby J.A."/>
            <person name="Tidwell J."/>
            <person name="Bellgard S.E."/>
            <person name="Bellgard M.I."/>
        </authorList>
    </citation>
    <scope>NUCLEOTIDE SEQUENCE</scope>
    <source>
        <tissue evidence="2">Shoot tissue taken approximately 20 cm above the soil surface</tissue>
    </source>
</reference>
<reference evidence="2" key="1">
    <citation type="submission" date="2014-09" db="EMBL/GenBank/DDBJ databases">
        <authorList>
            <person name="Magalhaes I.L.F."/>
            <person name="Oliveira U."/>
            <person name="Santos F.R."/>
            <person name="Vidigal T.H.D.A."/>
            <person name="Brescovit A.D."/>
            <person name="Santos A.J."/>
        </authorList>
    </citation>
    <scope>NUCLEOTIDE SEQUENCE</scope>
    <source>
        <tissue evidence="2">Shoot tissue taken approximately 20 cm above the soil surface</tissue>
    </source>
</reference>
<evidence type="ECO:0000256" key="1">
    <source>
        <dbReference type="SAM" id="Phobius"/>
    </source>
</evidence>